<dbReference type="RefSeq" id="WP_350269325.1">
    <property type="nucleotide sequence ID" value="NZ_CP158281.1"/>
</dbReference>
<evidence type="ECO:0000256" key="1">
    <source>
        <dbReference type="SAM" id="MobiDB-lite"/>
    </source>
</evidence>
<sequence length="209" mass="23341">MNEIQEVLTSSPVLGGLAGGLITAILAFAGGIFQRSHDRKLSRYDRGFEVKLGRYDAYSNAANEIISAITEMHEDENPDVFGPMQNPDVPRTVAKAYFDLQVVAPLDIRNDAISQFSVMQAAMEGDFTQLQTLRGMHNDLLLDMQHDLDLNRKSLFTRPVLLLRRILRSKNVSTASSGRSLREKKKMHEMNSRDLSKEGDSANDSDQEG</sequence>
<proteinExistence type="predicted"/>
<organism evidence="3">
    <name type="scientific">Brevibacterium koreense</name>
    <dbReference type="NCBI Taxonomy" id="3140787"/>
    <lineage>
        <taxon>Bacteria</taxon>
        <taxon>Bacillati</taxon>
        <taxon>Actinomycetota</taxon>
        <taxon>Actinomycetes</taxon>
        <taxon>Micrococcales</taxon>
        <taxon>Brevibacteriaceae</taxon>
        <taxon>Brevibacterium</taxon>
    </lineage>
</organism>
<keyword evidence="2" id="KW-0472">Membrane</keyword>
<keyword evidence="2" id="KW-1133">Transmembrane helix</keyword>
<evidence type="ECO:0000313" key="3">
    <source>
        <dbReference type="EMBL" id="XBV88291.1"/>
    </source>
</evidence>
<feature type="compositionally biased region" description="Basic and acidic residues" evidence="1">
    <location>
        <begin position="186"/>
        <end position="200"/>
    </location>
</feature>
<evidence type="ECO:0000256" key="2">
    <source>
        <dbReference type="SAM" id="Phobius"/>
    </source>
</evidence>
<keyword evidence="2" id="KW-0812">Transmembrane</keyword>
<feature type="region of interest" description="Disordered" evidence="1">
    <location>
        <begin position="173"/>
        <end position="209"/>
    </location>
</feature>
<dbReference type="AlphaFoldDB" id="A0AAU7UIJ9"/>
<gene>
    <name evidence="3" type="ORF">AAFP32_12080</name>
</gene>
<name>A0AAU7UIJ9_9MICO</name>
<dbReference type="EMBL" id="CP158281">
    <property type="protein sequence ID" value="XBV88291.1"/>
    <property type="molecule type" value="Genomic_DNA"/>
</dbReference>
<reference evidence="3" key="1">
    <citation type="submission" date="2024-06" db="EMBL/GenBank/DDBJ databases">
        <title>Brevibacterium koreense sp. nov., isolated from jogae-jeotgal, a Korean fermented seafood.</title>
        <authorList>
            <person name="Whon T.W."/>
            <person name="Nam S."/>
            <person name="Kim Y."/>
        </authorList>
    </citation>
    <scope>NUCLEOTIDE SEQUENCE</scope>
    <source>
        <strain evidence="3">CBA3109</strain>
    </source>
</reference>
<dbReference type="KEGG" id="bkr:AAFP32_12080"/>
<feature type="transmembrane region" description="Helical" evidence="2">
    <location>
        <begin position="12"/>
        <end position="33"/>
    </location>
</feature>
<protein>
    <submittedName>
        <fullName evidence="3">Uncharacterized protein</fullName>
    </submittedName>
</protein>
<accession>A0AAU7UIJ9</accession>